<dbReference type="PROSITE" id="PS51900">
    <property type="entry name" value="CB"/>
    <property type="match status" value="1"/>
</dbReference>
<keyword evidence="4" id="KW-0812">Transmembrane</keyword>
<evidence type="ECO:0000313" key="6">
    <source>
        <dbReference type="EMBL" id="SEK65369.1"/>
    </source>
</evidence>
<evidence type="ECO:0000256" key="4">
    <source>
        <dbReference type="SAM" id="Phobius"/>
    </source>
</evidence>
<dbReference type="OrthoDB" id="9806835at2"/>
<dbReference type="Gene3D" id="1.10.150.130">
    <property type="match status" value="1"/>
</dbReference>
<organism evidence="6 7">
    <name type="scientific">Parapedobacter koreensis</name>
    <dbReference type="NCBI Taxonomy" id="332977"/>
    <lineage>
        <taxon>Bacteria</taxon>
        <taxon>Pseudomonadati</taxon>
        <taxon>Bacteroidota</taxon>
        <taxon>Sphingobacteriia</taxon>
        <taxon>Sphingobacteriales</taxon>
        <taxon>Sphingobacteriaceae</taxon>
        <taxon>Parapedobacter</taxon>
    </lineage>
</organism>
<keyword evidence="1" id="KW-0229">DNA integration</keyword>
<keyword evidence="4" id="KW-1133">Transmembrane helix</keyword>
<keyword evidence="7" id="KW-1185">Reference proteome</keyword>
<dbReference type="AlphaFoldDB" id="A0A1H7ISD2"/>
<gene>
    <name evidence="6" type="ORF">SAMN05421740_102349</name>
</gene>
<dbReference type="RefSeq" id="WP_090603491.1">
    <property type="nucleotide sequence ID" value="NZ_FNZR01000002.1"/>
</dbReference>
<dbReference type="EMBL" id="FNZR01000002">
    <property type="protein sequence ID" value="SEK65369.1"/>
    <property type="molecule type" value="Genomic_DNA"/>
</dbReference>
<reference evidence="7" key="1">
    <citation type="submission" date="2016-10" db="EMBL/GenBank/DDBJ databases">
        <authorList>
            <person name="Varghese N."/>
            <person name="Submissions S."/>
        </authorList>
    </citation>
    <scope>NUCLEOTIDE SEQUENCE [LARGE SCALE GENOMIC DNA]</scope>
    <source>
        <strain evidence="7">Jip14</strain>
    </source>
</reference>
<keyword evidence="4" id="KW-0472">Membrane</keyword>
<evidence type="ECO:0000313" key="7">
    <source>
        <dbReference type="Proteomes" id="UP000198916"/>
    </source>
</evidence>
<evidence type="ECO:0000256" key="1">
    <source>
        <dbReference type="ARBA" id="ARBA00022908"/>
    </source>
</evidence>
<feature type="transmembrane region" description="Helical" evidence="4">
    <location>
        <begin position="232"/>
        <end position="250"/>
    </location>
</feature>
<dbReference type="SUPFAM" id="SSF56349">
    <property type="entry name" value="DNA breaking-rejoining enzymes"/>
    <property type="match status" value="1"/>
</dbReference>
<evidence type="ECO:0000256" key="2">
    <source>
        <dbReference type="ARBA" id="ARBA00023125"/>
    </source>
</evidence>
<dbReference type="InterPro" id="IPR011010">
    <property type="entry name" value="DNA_brk_join_enz"/>
</dbReference>
<feature type="domain" description="Core-binding (CB)" evidence="5">
    <location>
        <begin position="109"/>
        <end position="197"/>
    </location>
</feature>
<dbReference type="GO" id="GO:0015074">
    <property type="term" value="P:DNA integration"/>
    <property type="evidence" value="ECO:0007669"/>
    <property type="project" value="UniProtKB-KW"/>
</dbReference>
<dbReference type="Proteomes" id="UP000198916">
    <property type="component" value="Unassembled WGS sequence"/>
</dbReference>
<dbReference type="GO" id="GO:0003677">
    <property type="term" value="F:DNA binding"/>
    <property type="evidence" value="ECO:0007669"/>
    <property type="project" value="UniProtKB-UniRule"/>
</dbReference>
<accession>A0A1H7ISD2</accession>
<dbReference type="STRING" id="332977.SAMN05421740_102349"/>
<proteinExistence type="predicted"/>
<evidence type="ECO:0000259" key="5">
    <source>
        <dbReference type="PROSITE" id="PS51900"/>
    </source>
</evidence>
<feature type="transmembrane region" description="Helical" evidence="4">
    <location>
        <begin position="208"/>
        <end position="226"/>
    </location>
</feature>
<dbReference type="Pfam" id="PF13495">
    <property type="entry name" value="Phage_int_SAM_4"/>
    <property type="match status" value="1"/>
</dbReference>
<keyword evidence="2 3" id="KW-0238">DNA-binding</keyword>
<dbReference type="InterPro" id="IPR004107">
    <property type="entry name" value="Integrase_SAM-like_N"/>
</dbReference>
<name>A0A1H7ISD2_9SPHI</name>
<dbReference type="InterPro" id="IPR010998">
    <property type="entry name" value="Integrase_recombinase_N"/>
</dbReference>
<protein>
    <submittedName>
        <fullName evidence="6">Phage integrase, N-terminal SAM-like domain</fullName>
    </submittedName>
</protein>
<dbReference type="InterPro" id="IPR044068">
    <property type="entry name" value="CB"/>
</dbReference>
<evidence type="ECO:0000256" key="3">
    <source>
        <dbReference type="PROSITE-ProRule" id="PRU01248"/>
    </source>
</evidence>
<sequence>MAGKPPGEKGTHKKFEISAGLNRIQDLARREREMRALLDEVKDILAKGFDPLFENAETDFIAEIKEKKDHVAEIQQAEFEVKIAESPQNTSEVTGIQTAAKDQTELQGWTLKEGIEQYRKYCKGRNYSERTITTYDTYINNFTDWLVDAELLDSPCSRFDEFKAKEFLDEYFDEEGWSPWTYNNHLDFLLTLFNCVLKLEKEENKRSIKPNFLAINLAGLLIFLLIWRHEFFAVHICCHCGFCRVLFLFGK</sequence>